<evidence type="ECO:0008006" key="5">
    <source>
        <dbReference type="Google" id="ProtNLM"/>
    </source>
</evidence>
<protein>
    <recommendedName>
        <fullName evidence="5">PH domain-containing protein</fullName>
    </recommendedName>
</protein>
<evidence type="ECO:0000256" key="1">
    <source>
        <dbReference type="SAM" id="MobiDB-lite"/>
    </source>
</evidence>
<reference evidence="3 4" key="1">
    <citation type="submission" date="2020-06" db="EMBL/GenBank/DDBJ databases">
        <title>Actinomadura xiongansis sp. nov., isolated from soil of Baiyangdian.</title>
        <authorList>
            <person name="Zhang X."/>
        </authorList>
    </citation>
    <scope>NUCLEOTIDE SEQUENCE [LARGE SCALE GENOMIC DNA]</scope>
    <source>
        <strain evidence="3 4">HBUM206468</strain>
    </source>
</reference>
<organism evidence="3 4">
    <name type="scientific">Actinomadura alba</name>
    <dbReference type="NCBI Taxonomy" id="406431"/>
    <lineage>
        <taxon>Bacteria</taxon>
        <taxon>Bacillati</taxon>
        <taxon>Actinomycetota</taxon>
        <taxon>Actinomycetes</taxon>
        <taxon>Streptosporangiales</taxon>
        <taxon>Thermomonosporaceae</taxon>
        <taxon>Actinomadura</taxon>
    </lineage>
</organism>
<proteinExistence type="predicted"/>
<keyword evidence="2" id="KW-0472">Membrane</keyword>
<feature type="region of interest" description="Disordered" evidence="1">
    <location>
        <begin position="467"/>
        <end position="494"/>
    </location>
</feature>
<dbReference type="Proteomes" id="UP000805614">
    <property type="component" value="Unassembled WGS sequence"/>
</dbReference>
<feature type="transmembrane region" description="Helical" evidence="2">
    <location>
        <begin position="506"/>
        <end position="527"/>
    </location>
</feature>
<dbReference type="EMBL" id="JABVEC010000005">
    <property type="protein sequence ID" value="MBC6465651.1"/>
    <property type="molecule type" value="Genomic_DNA"/>
</dbReference>
<accession>A0ABR7LLD7</accession>
<feature type="transmembrane region" description="Helical" evidence="2">
    <location>
        <begin position="40"/>
        <end position="57"/>
    </location>
</feature>
<keyword evidence="4" id="KW-1185">Reference proteome</keyword>
<dbReference type="RefSeq" id="WP_187242666.1">
    <property type="nucleotide sequence ID" value="NZ_BAAAOK010000006.1"/>
</dbReference>
<name>A0ABR7LLD7_9ACTN</name>
<feature type="compositionally biased region" description="Low complexity" evidence="1">
    <location>
        <begin position="476"/>
        <end position="491"/>
    </location>
</feature>
<feature type="transmembrane region" description="Helical" evidence="2">
    <location>
        <begin position="533"/>
        <end position="556"/>
    </location>
</feature>
<feature type="transmembrane region" description="Helical" evidence="2">
    <location>
        <begin position="228"/>
        <end position="248"/>
    </location>
</feature>
<keyword evidence="2" id="KW-0812">Transmembrane</keyword>
<evidence type="ECO:0000256" key="2">
    <source>
        <dbReference type="SAM" id="Phobius"/>
    </source>
</evidence>
<comment type="caution">
    <text evidence="3">The sequence shown here is derived from an EMBL/GenBank/DDBJ whole genome shotgun (WGS) entry which is preliminary data.</text>
</comment>
<sequence length="651" mass="69420">MDHELIGPRMPDGRRSTSAASGPFALLSFAIALLPVRPAWLWAALIVAGNALPWLLLRTRHRRPASFWRLSHAGLEHVGPSGEIVAGYERDRIKELALTAEDGVLTVFHKFGATEVGALTGMGFEPLTFFLTARRLGIPIHVLDGDSSALKDDEAPPPGQAAERRLLDQEAELLAAVHEPTEPRGAPVRLESPRPVPGRARTTALGVLAAVLSLLMIVRIALEGHVHFSDRLTAGCWALIGTAALLVARRRLERTTPVRWTITAESLWASGQEVAAGDIAALVIGPGVTLRPGTGEPVADSLCVLAFDHRLRLLARLPARGLDKFQLAHALDEHGYRVITPDAQLLRPSEYGLDGLPEIFAQVPGGRLVVAEEGLGWADAAGEVVLRMPHDRIGGIELLTIGGHAWLRVYDSDGDEFFAAPLTALRIARTDLRESARRAGLPVNDAEYDAYLSAAFHGTVSGLSVAPADPAPAQPAGPAAEAGAESGTEPGVESGVLLDVPRRSRIWSYGVTAGVCEIVAVVGSLWLGDDLGGFPLTVAWAAPAGLLLGLVGAWLYDRNRSQLRVSTTGIMAVTALGRIDWNLRRDAVGGVGLDESEDGMPKLVVWSPAGRVLRRVAFPPDLGKLRRACERYGLPWGPPDAGRPAPPPPEL</sequence>
<evidence type="ECO:0000313" key="4">
    <source>
        <dbReference type="Proteomes" id="UP000805614"/>
    </source>
</evidence>
<keyword evidence="2" id="KW-1133">Transmembrane helix</keyword>
<evidence type="ECO:0000313" key="3">
    <source>
        <dbReference type="EMBL" id="MBC6465651.1"/>
    </source>
</evidence>
<feature type="transmembrane region" description="Helical" evidence="2">
    <location>
        <begin position="204"/>
        <end position="222"/>
    </location>
</feature>
<gene>
    <name evidence="3" type="ORF">HKK74_09100</name>
</gene>